<reference evidence="2 3" key="1">
    <citation type="submission" date="2021-05" db="EMBL/GenBank/DDBJ databases">
        <title>A Polyphasic approach of four new species of the genus Ohtaekwangia: Ohtaekwangia histidinii sp. nov., Ohtaekwangia cretensis sp. nov., Ohtaekwangia indiensis sp. nov., Ohtaekwangia reichenbachii sp. nov. from diverse environment.</title>
        <authorList>
            <person name="Octaviana S."/>
        </authorList>
    </citation>
    <scope>NUCLEOTIDE SEQUENCE [LARGE SCALE GENOMIC DNA]</scope>
    <source>
        <strain evidence="2 3">PWU5</strain>
    </source>
</reference>
<dbReference type="InterPro" id="IPR007791">
    <property type="entry name" value="DjlA_N"/>
</dbReference>
<dbReference type="Gene3D" id="1.10.3680.10">
    <property type="entry name" value="TerB-like"/>
    <property type="match status" value="1"/>
</dbReference>
<accession>A0AAP2GNS7</accession>
<dbReference type="Proteomes" id="UP001319080">
    <property type="component" value="Unassembled WGS sequence"/>
</dbReference>
<dbReference type="InterPro" id="IPR029024">
    <property type="entry name" value="TerB-like"/>
</dbReference>
<evidence type="ECO:0000313" key="3">
    <source>
        <dbReference type="Proteomes" id="UP001319080"/>
    </source>
</evidence>
<dbReference type="Pfam" id="PF05099">
    <property type="entry name" value="TerB"/>
    <property type="match status" value="1"/>
</dbReference>
<evidence type="ECO:0000259" key="1">
    <source>
        <dbReference type="Pfam" id="PF05099"/>
    </source>
</evidence>
<keyword evidence="3" id="KW-1185">Reference proteome</keyword>
<comment type="caution">
    <text evidence="2">The sequence shown here is derived from an EMBL/GenBank/DDBJ whole genome shotgun (WGS) entry which is preliminary data.</text>
</comment>
<evidence type="ECO:0000313" key="2">
    <source>
        <dbReference type="EMBL" id="MBT1707519.1"/>
    </source>
</evidence>
<proteinExistence type="predicted"/>
<organism evidence="2 3">
    <name type="scientific">Dawidia cretensis</name>
    <dbReference type="NCBI Taxonomy" id="2782350"/>
    <lineage>
        <taxon>Bacteria</taxon>
        <taxon>Pseudomonadati</taxon>
        <taxon>Bacteroidota</taxon>
        <taxon>Cytophagia</taxon>
        <taxon>Cytophagales</taxon>
        <taxon>Chryseotaleaceae</taxon>
        <taxon>Dawidia</taxon>
    </lineage>
</organism>
<feature type="domain" description="Co-chaperone DjlA N-terminal" evidence="1">
    <location>
        <begin position="12"/>
        <end position="120"/>
    </location>
</feature>
<dbReference type="RefSeq" id="WP_254083105.1">
    <property type="nucleotide sequence ID" value="NZ_JAHESE010000002.1"/>
</dbReference>
<dbReference type="AlphaFoldDB" id="A0AAP2GNS7"/>
<protein>
    <submittedName>
        <fullName evidence="2">TerB family tellurite resistance protein</fullName>
    </submittedName>
</protein>
<sequence length="121" mass="13354">MAKLSSFPDFIVFLYVHLSQADNQYDPAEIAAIKSKMASLYPAGTDLEKKLYTTIREYNAMDKARLPELLETSVRQFGPGHGADHEAILTTMQEIIRADGQVAPAETKALEALTQLIALSK</sequence>
<dbReference type="CDD" id="cd07177">
    <property type="entry name" value="terB_like"/>
    <property type="match status" value="1"/>
</dbReference>
<dbReference type="SUPFAM" id="SSF158682">
    <property type="entry name" value="TerB-like"/>
    <property type="match status" value="1"/>
</dbReference>
<gene>
    <name evidence="2" type="ORF">KK062_04765</name>
</gene>
<name>A0AAP2GNS7_9BACT</name>
<dbReference type="EMBL" id="JAHESE010000002">
    <property type="protein sequence ID" value="MBT1707519.1"/>
    <property type="molecule type" value="Genomic_DNA"/>
</dbReference>